<dbReference type="Ensembl" id="ENSFCTT00005025586.1">
    <property type="protein sequence ID" value="ENSFCTP00005016656.1"/>
    <property type="gene ID" value="ENSFCTG00005009191.1"/>
</dbReference>
<dbReference type="InterPro" id="IPR037646">
    <property type="entry name" value="PROSER3"/>
</dbReference>
<feature type="region of interest" description="Disordered" evidence="1">
    <location>
        <begin position="1"/>
        <end position="52"/>
    </location>
</feature>
<organism evidence="2 3">
    <name type="scientific">Felis catus</name>
    <name type="common">Cat</name>
    <name type="synonym">Felis silvestris catus</name>
    <dbReference type="NCBI Taxonomy" id="9685"/>
    <lineage>
        <taxon>Eukaryota</taxon>
        <taxon>Metazoa</taxon>
        <taxon>Chordata</taxon>
        <taxon>Craniata</taxon>
        <taxon>Vertebrata</taxon>
        <taxon>Euteleostomi</taxon>
        <taxon>Mammalia</taxon>
        <taxon>Eutheria</taxon>
        <taxon>Laurasiatheria</taxon>
        <taxon>Carnivora</taxon>
        <taxon>Feliformia</taxon>
        <taxon>Felidae</taxon>
        <taxon>Felinae</taxon>
        <taxon>Felis</taxon>
    </lineage>
</organism>
<protein>
    <recommendedName>
        <fullName evidence="4">Proline and serine rich 3</fullName>
    </recommendedName>
</protein>
<proteinExistence type="predicted"/>
<keyword evidence="3" id="KW-1185">Reference proteome</keyword>
<evidence type="ECO:0000313" key="2">
    <source>
        <dbReference type="Ensembl" id="ENSFCTP00005016656.1"/>
    </source>
</evidence>
<reference evidence="2 3" key="1">
    <citation type="submission" date="2021-02" db="EMBL/GenBank/DDBJ databases">
        <title>Safari Cat Assemblies.</title>
        <authorList>
            <person name="Bredemeyer K.R."/>
            <person name="Murphy W.J."/>
        </authorList>
    </citation>
    <scope>NUCLEOTIDE SEQUENCE [LARGE SCALE GENOMIC DNA]</scope>
</reference>
<evidence type="ECO:0000313" key="3">
    <source>
        <dbReference type="Proteomes" id="UP000823872"/>
    </source>
</evidence>
<name>A0ABI7X2C1_FELCA</name>
<dbReference type="Proteomes" id="UP000823872">
    <property type="component" value="Chromosome E2"/>
</dbReference>
<sequence length="94" mass="10494">MDRRYINRFRQAQPTSREERQPAGPADFWWLRPESPDTNSQLAAAGAREPEGRPDIAVSTLAKVMSTSQAKAVAPLQEMKQVTSSSTSFPLYLN</sequence>
<dbReference type="PANTHER" id="PTHR22045">
    <property type="entry name" value="PROLINE AND SERINE-RICH PROTEIN 3"/>
    <property type="match status" value="1"/>
</dbReference>
<reference evidence="2" key="2">
    <citation type="submission" date="2025-08" db="UniProtKB">
        <authorList>
            <consortium name="Ensembl"/>
        </authorList>
    </citation>
    <scope>IDENTIFICATION</scope>
    <source>
        <strain evidence="2">breed Abyssinian</strain>
    </source>
</reference>
<evidence type="ECO:0000256" key="1">
    <source>
        <dbReference type="SAM" id="MobiDB-lite"/>
    </source>
</evidence>
<evidence type="ECO:0008006" key="4">
    <source>
        <dbReference type="Google" id="ProtNLM"/>
    </source>
</evidence>
<dbReference type="GeneTree" id="ENSGT00390000001986"/>
<gene>
    <name evidence="2" type="primary">PROSER3</name>
</gene>
<reference evidence="2" key="3">
    <citation type="submission" date="2025-09" db="UniProtKB">
        <authorList>
            <consortium name="Ensembl"/>
        </authorList>
    </citation>
    <scope>IDENTIFICATION</scope>
    <source>
        <strain evidence="2">breed Abyssinian</strain>
    </source>
</reference>
<dbReference type="PANTHER" id="PTHR22045:SF6">
    <property type="entry name" value="PROLINE AND SERINE-RICH PROTEIN 3"/>
    <property type="match status" value="1"/>
</dbReference>
<accession>A0ABI7X2C1</accession>